<dbReference type="NCBIfam" id="TIGR01402">
    <property type="entry name" value="fliQ"/>
    <property type="match status" value="1"/>
</dbReference>
<keyword evidence="10" id="KW-0969">Cilium</keyword>
<keyword evidence="7 9" id="KW-0472">Membrane</keyword>
<comment type="function">
    <text evidence="9">Role in flagellar biosynthesis.</text>
</comment>
<dbReference type="GO" id="GO:0005886">
    <property type="term" value="C:plasma membrane"/>
    <property type="evidence" value="ECO:0007669"/>
    <property type="project" value="UniProtKB-SubCell"/>
</dbReference>
<dbReference type="PIRSF" id="PIRSF004669">
    <property type="entry name" value="FliQ"/>
    <property type="match status" value="1"/>
</dbReference>
<keyword evidence="4 9" id="KW-1003">Cell membrane</keyword>
<evidence type="ECO:0000256" key="6">
    <source>
        <dbReference type="ARBA" id="ARBA00022989"/>
    </source>
</evidence>
<evidence type="ECO:0000256" key="3">
    <source>
        <dbReference type="ARBA" id="ARBA00021718"/>
    </source>
</evidence>
<evidence type="ECO:0000256" key="5">
    <source>
        <dbReference type="ARBA" id="ARBA00022692"/>
    </source>
</evidence>
<accession>A0AA48GR39</accession>
<feature type="transmembrane region" description="Helical" evidence="9">
    <location>
        <begin position="17"/>
        <end position="38"/>
    </location>
</feature>
<organism evidence="10 11">
    <name type="scientific">Mesoterricola silvestris</name>
    <dbReference type="NCBI Taxonomy" id="2927979"/>
    <lineage>
        <taxon>Bacteria</taxon>
        <taxon>Pseudomonadati</taxon>
        <taxon>Acidobacteriota</taxon>
        <taxon>Holophagae</taxon>
        <taxon>Holophagales</taxon>
        <taxon>Holophagaceae</taxon>
        <taxon>Mesoterricola</taxon>
    </lineage>
</organism>
<evidence type="ECO:0000313" key="10">
    <source>
        <dbReference type="EMBL" id="BDU72482.1"/>
    </source>
</evidence>
<comment type="similarity">
    <text evidence="2 9">Belongs to the FliQ/MopD/SpaQ family.</text>
</comment>
<dbReference type="GO" id="GO:0009306">
    <property type="term" value="P:protein secretion"/>
    <property type="evidence" value="ECO:0007669"/>
    <property type="project" value="InterPro"/>
</dbReference>
<evidence type="ECO:0000256" key="4">
    <source>
        <dbReference type="ARBA" id="ARBA00022475"/>
    </source>
</evidence>
<gene>
    <name evidence="9 10" type="primary">fliQ</name>
    <name evidence="10" type="ORF">METEAL_16560</name>
</gene>
<dbReference type="RefSeq" id="WP_316415389.1">
    <property type="nucleotide sequence ID" value="NZ_AP027080.1"/>
</dbReference>
<reference evidence="11" key="1">
    <citation type="journal article" date="2023" name="Int. J. Syst. Evol. Microbiol.">
        <title>Mesoterricola silvestris gen. nov., sp. nov., Mesoterricola sediminis sp. nov., Geothrix oryzae sp. nov., Geothrix edaphica sp. nov., Geothrix rubra sp. nov., and Geothrix limicola sp. nov., six novel members of Acidobacteriota isolated from soils.</title>
        <authorList>
            <person name="Itoh H."/>
            <person name="Sugisawa Y."/>
            <person name="Mise K."/>
            <person name="Xu Z."/>
            <person name="Kuniyasu M."/>
            <person name="Ushijima N."/>
            <person name="Kawano K."/>
            <person name="Kobayashi E."/>
            <person name="Shiratori Y."/>
            <person name="Masuda Y."/>
            <person name="Senoo K."/>
        </authorList>
    </citation>
    <scope>NUCLEOTIDE SEQUENCE [LARGE SCALE GENOMIC DNA]</scope>
    <source>
        <strain evidence="11">W79</strain>
    </source>
</reference>
<dbReference type="Pfam" id="PF01313">
    <property type="entry name" value="Bac_export_3"/>
    <property type="match status" value="1"/>
</dbReference>
<evidence type="ECO:0000313" key="11">
    <source>
        <dbReference type="Proteomes" id="UP001238179"/>
    </source>
</evidence>
<proteinExistence type="inferred from homology"/>
<sequence>MNEIVIVDIARDALRTALYVAGPALVVSMIVGLSISVFQVVTSLQDQTVAFVPKVVAVMATVVLCFPWMMRLLIQFTTRMFTEWNGVIKALN</sequence>
<dbReference type="AlphaFoldDB" id="A0AA48GR39"/>
<keyword evidence="8 9" id="KW-0975">Bacterial flagellum</keyword>
<evidence type="ECO:0000256" key="7">
    <source>
        <dbReference type="ARBA" id="ARBA00023136"/>
    </source>
</evidence>
<dbReference type="GO" id="GO:0009425">
    <property type="term" value="C:bacterial-type flagellum basal body"/>
    <property type="evidence" value="ECO:0007669"/>
    <property type="project" value="UniProtKB-SubCell"/>
</dbReference>
<keyword evidence="5 9" id="KW-0812">Transmembrane</keyword>
<feature type="transmembrane region" description="Helical" evidence="9">
    <location>
        <begin position="50"/>
        <end position="70"/>
    </location>
</feature>
<comment type="subcellular location">
    <subcellularLocation>
        <location evidence="1 9">Cell membrane</location>
        <topology evidence="1">Multi-pass membrane protein</topology>
    </subcellularLocation>
    <subcellularLocation>
        <location evidence="9">Bacterial flagellum basal body</location>
    </subcellularLocation>
</comment>
<keyword evidence="10" id="KW-0966">Cell projection</keyword>
<dbReference type="Proteomes" id="UP001238179">
    <property type="component" value="Chromosome"/>
</dbReference>
<dbReference type="InterPro" id="IPR002191">
    <property type="entry name" value="Bac_export_3"/>
</dbReference>
<evidence type="ECO:0000256" key="9">
    <source>
        <dbReference type="RuleBase" id="RU364090"/>
    </source>
</evidence>
<dbReference type="EMBL" id="AP027080">
    <property type="protein sequence ID" value="BDU72482.1"/>
    <property type="molecule type" value="Genomic_DNA"/>
</dbReference>
<evidence type="ECO:0000256" key="2">
    <source>
        <dbReference type="ARBA" id="ARBA00006156"/>
    </source>
</evidence>
<keyword evidence="6 9" id="KW-1133">Transmembrane helix</keyword>
<evidence type="ECO:0000256" key="8">
    <source>
        <dbReference type="ARBA" id="ARBA00023143"/>
    </source>
</evidence>
<name>A0AA48GR39_9BACT</name>
<dbReference type="KEGG" id="msil:METEAL_16560"/>
<dbReference type="GO" id="GO:0044780">
    <property type="term" value="P:bacterial-type flagellum assembly"/>
    <property type="evidence" value="ECO:0007669"/>
    <property type="project" value="InterPro"/>
</dbReference>
<dbReference type="InterPro" id="IPR006305">
    <property type="entry name" value="FliQ"/>
</dbReference>
<keyword evidence="11" id="KW-1185">Reference proteome</keyword>
<dbReference type="PANTHER" id="PTHR34040">
    <property type="entry name" value="FLAGELLAR BIOSYNTHETIC PROTEIN FLIQ"/>
    <property type="match status" value="1"/>
</dbReference>
<keyword evidence="10" id="KW-0282">Flagellum</keyword>
<dbReference type="PRINTS" id="PR00952">
    <property type="entry name" value="TYPE3IMQPROT"/>
</dbReference>
<protein>
    <recommendedName>
        <fullName evidence="3 9">Flagellar biosynthetic protein FliQ</fullName>
    </recommendedName>
</protein>
<evidence type="ECO:0000256" key="1">
    <source>
        <dbReference type="ARBA" id="ARBA00004651"/>
    </source>
</evidence>
<dbReference type="PANTHER" id="PTHR34040:SF2">
    <property type="entry name" value="FLAGELLAR BIOSYNTHETIC PROTEIN FLIQ"/>
    <property type="match status" value="1"/>
</dbReference>